<feature type="region of interest" description="Disordered" evidence="2">
    <location>
        <begin position="382"/>
        <end position="542"/>
    </location>
</feature>
<feature type="compositionally biased region" description="Basic and acidic residues" evidence="2">
    <location>
        <begin position="382"/>
        <end position="407"/>
    </location>
</feature>
<accession>A0A922CMM7</accession>
<keyword evidence="1" id="KW-0175">Coiled coil</keyword>
<feature type="region of interest" description="Disordered" evidence="2">
    <location>
        <begin position="205"/>
        <end position="224"/>
    </location>
</feature>
<feature type="region of interest" description="Disordered" evidence="2">
    <location>
        <begin position="726"/>
        <end position="774"/>
    </location>
</feature>
<dbReference type="PANTHER" id="PTHR23210">
    <property type="entry name" value="ACTIVATING TRANSCRIPTION FACTOR 7 INTERACTING PROTEIN"/>
    <property type="match status" value="1"/>
</dbReference>
<gene>
    <name evidence="4" type="ORF">O3G_MSEX007750</name>
</gene>
<feature type="compositionally biased region" description="Basic and acidic residues" evidence="2">
    <location>
        <begin position="462"/>
        <end position="484"/>
    </location>
</feature>
<feature type="coiled-coil region" evidence="1">
    <location>
        <begin position="587"/>
        <end position="628"/>
    </location>
</feature>
<reference evidence="4" key="1">
    <citation type="journal article" date="2016" name="Insect Biochem. Mol. Biol.">
        <title>Multifaceted biological insights from a draft genome sequence of the tobacco hornworm moth, Manduca sexta.</title>
        <authorList>
            <person name="Kanost M.R."/>
            <person name="Arrese E.L."/>
            <person name="Cao X."/>
            <person name="Chen Y.R."/>
            <person name="Chellapilla S."/>
            <person name="Goldsmith M.R."/>
            <person name="Grosse-Wilde E."/>
            <person name="Heckel D.G."/>
            <person name="Herndon N."/>
            <person name="Jiang H."/>
            <person name="Papanicolaou A."/>
            <person name="Qu J."/>
            <person name="Soulages J.L."/>
            <person name="Vogel H."/>
            <person name="Walters J."/>
            <person name="Waterhouse R.M."/>
            <person name="Ahn S.J."/>
            <person name="Almeida F.C."/>
            <person name="An C."/>
            <person name="Aqrawi P."/>
            <person name="Bretschneider A."/>
            <person name="Bryant W.B."/>
            <person name="Bucks S."/>
            <person name="Chao H."/>
            <person name="Chevignon G."/>
            <person name="Christen J.M."/>
            <person name="Clarke D.F."/>
            <person name="Dittmer N.T."/>
            <person name="Ferguson L.C.F."/>
            <person name="Garavelou S."/>
            <person name="Gordon K.H.J."/>
            <person name="Gunaratna R.T."/>
            <person name="Han Y."/>
            <person name="Hauser F."/>
            <person name="He Y."/>
            <person name="Heidel-Fischer H."/>
            <person name="Hirsh A."/>
            <person name="Hu Y."/>
            <person name="Jiang H."/>
            <person name="Kalra D."/>
            <person name="Klinner C."/>
            <person name="Konig C."/>
            <person name="Kovar C."/>
            <person name="Kroll A.R."/>
            <person name="Kuwar S.S."/>
            <person name="Lee S.L."/>
            <person name="Lehman R."/>
            <person name="Li K."/>
            <person name="Li Z."/>
            <person name="Liang H."/>
            <person name="Lovelace S."/>
            <person name="Lu Z."/>
            <person name="Mansfield J.H."/>
            <person name="McCulloch K.J."/>
            <person name="Mathew T."/>
            <person name="Morton B."/>
            <person name="Muzny D.M."/>
            <person name="Neunemann D."/>
            <person name="Ongeri F."/>
            <person name="Pauchet Y."/>
            <person name="Pu L.L."/>
            <person name="Pyrousis I."/>
            <person name="Rao X.J."/>
            <person name="Redding A."/>
            <person name="Roesel C."/>
            <person name="Sanchez-Gracia A."/>
            <person name="Schaack S."/>
            <person name="Shukla A."/>
            <person name="Tetreau G."/>
            <person name="Wang Y."/>
            <person name="Xiong G.H."/>
            <person name="Traut W."/>
            <person name="Walsh T.K."/>
            <person name="Worley K.C."/>
            <person name="Wu D."/>
            <person name="Wu W."/>
            <person name="Wu Y.Q."/>
            <person name="Zhang X."/>
            <person name="Zou Z."/>
            <person name="Zucker H."/>
            <person name="Briscoe A.D."/>
            <person name="Burmester T."/>
            <person name="Clem R.J."/>
            <person name="Feyereisen R."/>
            <person name="Grimmelikhuijzen C.J.P."/>
            <person name="Hamodrakas S.J."/>
            <person name="Hansson B.S."/>
            <person name="Huguet E."/>
            <person name="Jermiin L.S."/>
            <person name="Lan Q."/>
            <person name="Lehman H.K."/>
            <person name="Lorenzen M."/>
            <person name="Merzendorfer H."/>
            <person name="Michalopoulos I."/>
            <person name="Morton D.B."/>
            <person name="Muthukrishnan S."/>
            <person name="Oakeshott J.G."/>
            <person name="Palmer W."/>
            <person name="Park Y."/>
            <person name="Passarelli A.L."/>
            <person name="Rozas J."/>
            <person name="Schwartz L.M."/>
            <person name="Smith W."/>
            <person name="Southgate A."/>
            <person name="Vilcinskas A."/>
            <person name="Vogt R."/>
            <person name="Wang P."/>
            <person name="Werren J."/>
            <person name="Yu X.Q."/>
            <person name="Zhou J.J."/>
            <person name="Brown S.J."/>
            <person name="Scherer S.E."/>
            <person name="Richards S."/>
            <person name="Blissard G.W."/>
        </authorList>
    </citation>
    <scope>NUCLEOTIDE SEQUENCE</scope>
</reference>
<dbReference type="GO" id="GO:0006355">
    <property type="term" value="P:regulation of DNA-templated transcription"/>
    <property type="evidence" value="ECO:0007669"/>
    <property type="project" value="TreeGrafter"/>
</dbReference>
<dbReference type="Proteomes" id="UP000791440">
    <property type="component" value="Unassembled WGS sequence"/>
</dbReference>
<name>A0A922CMM7_MANSE</name>
<reference evidence="4" key="2">
    <citation type="submission" date="2020-12" db="EMBL/GenBank/DDBJ databases">
        <authorList>
            <person name="Kanost M."/>
        </authorList>
    </citation>
    <scope>NUCLEOTIDE SEQUENCE</scope>
</reference>
<organism evidence="4 5">
    <name type="scientific">Manduca sexta</name>
    <name type="common">Tobacco hawkmoth</name>
    <name type="synonym">Tobacco hornworm</name>
    <dbReference type="NCBI Taxonomy" id="7130"/>
    <lineage>
        <taxon>Eukaryota</taxon>
        <taxon>Metazoa</taxon>
        <taxon>Ecdysozoa</taxon>
        <taxon>Arthropoda</taxon>
        <taxon>Hexapoda</taxon>
        <taxon>Insecta</taxon>
        <taxon>Pterygota</taxon>
        <taxon>Neoptera</taxon>
        <taxon>Endopterygota</taxon>
        <taxon>Lepidoptera</taxon>
        <taxon>Glossata</taxon>
        <taxon>Ditrysia</taxon>
        <taxon>Bombycoidea</taxon>
        <taxon>Sphingidae</taxon>
        <taxon>Sphinginae</taxon>
        <taxon>Sphingini</taxon>
        <taxon>Manduca</taxon>
    </lineage>
</organism>
<feature type="region of interest" description="Disordered" evidence="2">
    <location>
        <begin position="37"/>
        <end position="72"/>
    </location>
</feature>
<comment type="caution">
    <text evidence="4">The sequence shown here is derived from an EMBL/GenBank/DDBJ whole genome shotgun (WGS) entry which is preliminary data.</text>
</comment>
<feature type="compositionally biased region" description="Polar residues" evidence="2">
    <location>
        <begin position="726"/>
        <end position="739"/>
    </location>
</feature>
<feature type="region of interest" description="Disordered" evidence="2">
    <location>
        <begin position="663"/>
        <end position="705"/>
    </location>
</feature>
<evidence type="ECO:0000256" key="2">
    <source>
        <dbReference type="SAM" id="MobiDB-lite"/>
    </source>
</evidence>
<feature type="domain" description="Activating transcription factor 7-interacting protein Fn3" evidence="3">
    <location>
        <begin position="873"/>
        <end position="970"/>
    </location>
</feature>
<feature type="compositionally biased region" description="Basic and acidic residues" evidence="2">
    <location>
        <begin position="46"/>
        <end position="59"/>
    </location>
</feature>
<dbReference type="AlphaFoldDB" id="A0A922CMM7"/>
<dbReference type="Gene3D" id="2.60.40.10">
    <property type="entry name" value="Immunoglobulins"/>
    <property type="match status" value="1"/>
</dbReference>
<dbReference type="InterPro" id="IPR056565">
    <property type="entry name" value="Fn3_ATF7IP"/>
</dbReference>
<keyword evidence="5" id="KW-1185">Reference proteome</keyword>
<protein>
    <recommendedName>
        <fullName evidence="3">Activating transcription factor 7-interacting protein Fn3 domain-containing protein</fullName>
    </recommendedName>
</protein>
<feature type="compositionally biased region" description="Polar residues" evidence="2">
    <location>
        <begin position="500"/>
        <end position="525"/>
    </location>
</feature>
<dbReference type="GO" id="GO:0003712">
    <property type="term" value="F:transcription coregulator activity"/>
    <property type="evidence" value="ECO:0007669"/>
    <property type="project" value="TreeGrafter"/>
</dbReference>
<feature type="compositionally biased region" description="Basic and acidic residues" evidence="2">
    <location>
        <begin position="526"/>
        <end position="542"/>
    </location>
</feature>
<dbReference type="InterPro" id="IPR026085">
    <property type="entry name" value="ATF7-int"/>
</dbReference>
<dbReference type="EMBL" id="JH668428">
    <property type="protein sequence ID" value="KAG6452690.1"/>
    <property type="molecule type" value="Genomic_DNA"/>
</dbReference>
<proteinExistence type="predicted"/>
<evidence type="ECO:0000313" key="4">
    <source>
        <dbReference type="EMBL" id="KAG6452690.1"/>
    </source>
</evidence>
<dbReference type="PANTHER" id="PTHR23210:SF26">
    <property type="entry name" value="ACTIVATING TRANSCRIPTION FACTOR 7-INTERACTING PROTEIN 1"/>
    <property type="match status" value="1"/>
</dbReference>
<feature type="compositionally biased region" description="Acidic residues" evidence="2">
    <location>
        <begin position="449"/>
        <end position="461"/>
    </location>
</feature>
<dbReference type="GO" id="GO:0005634">
    <property type="term" value="C:nucleus"/>
    <property type="evidence" value="ECO:0007669"/>
    <property type="project" value="TreeGrafter"/>
</dbReference>
<evidence type="ECO:0000256" key="1">
    <source>
        <dbReference type="SAM" id="Coils"/>
    </source>
</evidence>
<evidence type="ECO:0000259" key="3">
    <source>
        <dbReference type="Pfam" id="PF16794"/>
    </source>
</evidence>
<sequence>MQLIFETDRAADININMSTLEESLDEKIISDAIMDSLKHNSNGNKENIEKQDNISRNEKNLSNNNKLDDDDQTAPVIEIDTNGVNEVEIIYDDDVQSNPEELLNNKLPQKSESHENCDISEKEQLINEQDECGKEGVRTNETKSELQQIQEEVDNILAERADNLISNTEIEEVQEQSSIVEKTHDDVIKNMKENLIKSIETGNILDDDGSAEKTPEENSGAIDADSTDLVTDDVIVNDDVQENEDTEDVNIAVEVTSSVVKEPELKVDNIDTANECSKIENDKQDTSLETVTITDINDSANKITSEPMNVDEVCKEIDITSDKEDNAITVLDSPLNDNLQTNEDKNNLNAMEVAPEIVDKEPCQDATFIASKDEVMIIDKAAETSQTVEEKEKPPQNTIEKEPEKATPKSSPVICRLSNSLNILSDDEDDAPNTEPPKVPPTEKQCINLEDDDDIMLIDEDTNSKESKTEKTEKTKRDSKERESSPNQNQEETDVETGEKTSTNNIIDSSICTIEEATSSTNDSTVRPDENQKVSEETSEKEIVEKPLLPDNFLKSSRKNIADMTREELEEFCILKIVESIVDRSNLSEIKTKLKAMAQNLEEYKKKAMMLTKQNRDLEVVLKSVQEEQKKSNGAMVTPLKITRSVGMQVYMTDKIIRKKSVGPAAQPPVLGKTRSSSNLAPKPSKVPSSPTIPVPRLIPANNSAIRGPVPQSVQTNMGKQVNNIPLVNGLRNSNPNQKQPEKRALTKSQSVTVDLTDDEPPSKVAARGPTPPVRLVPSQNLLAPQRAQFGQTMNTPRKVYIPISGPQGQQIKPGQTIMVKTSPTGPGRQRAVAPTITRLTANQVRMGRPTARHPAALPDVVKQYQPPNWKALPPAPDLKLSKVENGIVISWKIEGYQEDSYEEIASYQLYAYQETSSPPSTALWKKIGDVKALPLPMACTLTQFMAGFKYYFAVRAVDVKSRVGPFSLPGSILLLNKM</sequence>
<dbReference type="InterPro" id="IPR013783">
    <property type="entry name" value="Ig-like_fold"/>
</dbReference>
<evidence type="ECO:0000313" key="5">
    <source>
        <dbReference type="Proteomes" id="UP000791440"/>
    </source>
</evidence>
<dbReference type="Pfam" id="PF16794">
    <property type="entry name" value="fn3_4"/>
    <property type="match status" value="1"/>
</dbReference>
<dbReference type="GO" id="GO:0005667">
    <property type="term" value="C:transcription regulator complex"/>
    <property type="evidence" value="ECO:0007669"/>
    <property type="project" value="TreeGrafter"/>
</dbReference>